<keyword evidence="4 12" id="KW-0812">Transmembrane</keyword>
<dbReference type="SUPFAM" id="SSF49562">
    <property type="entry name" value="C2 domain (Calcium/lipid-binding domain, CaLB)"/>
    <property type="match status" value="4"/>
</dbReference>
<accession>I2FQT9</accession>
<name>I2FQT9_USTHO</name>
<dbReference type="GO" id="GO:0005789">
    <property type="term" value="C:endoplasmic reticulum membrane"/>
    <property type="evidence" value="ECO:0007669"/>
    <property type="project" value="UniProtKB-SubCell"/>
</dbReference>
<feature type="transmembrane region" description="Helical" evidence="12">
    <location>
        <begin position="180"/>
        <end position="197"/>
    </location>
</feature>
<dbReference type="InterPro" id="IPR000008">
    <property type="entry name" value="C2_dom"/>
</dbReference>
<feature type="domain" description="C2" evidence="13">
    <location>
        <begin position="441"/>
        <end position="564"/>
    </location>
</feature>
<dbReference type="CDD" id="cd04045">
    <property type="entry name" value="C2C_Tricalbin-like"/>
    <property type="match status" value="1"/>
</dbReference>
<feature type="compositionally biased region" description="Polar residues" evidence="11">
    <location>
        <begin position="918"/>
        <end position="933"/>
    </location>
</feature>
<dbReference type="InterPro" id="IPR035892">
    <property type="entry name" value="C2_domain_sf"/>
</dbReference>
<dbReference type="GO" id="GO:0006869">
    <property type="term" value="P:lipid transport"/>
    <property type="evidence" value="ECO:0007669"/>
    <property type="project" value="UniProtKB-KW"/>
</dbReference>
<feature type="domain" description="C2" evidence="13">
    <location>
        <begin position="1105"/>
        <end position="1224"/>
    </location>
</feature>
<dbReference type="InterPro" id="IPR037765">
    <property type="entry name" value="C2B_Tricalbin"/>
</dbReference>
<dbReference type="GO" id="GO:0008289">
    <property type="term" value="F:lipid binding"/>
    <property type="evidence" value="ECO:0007669"/>
    <property type="project" value="UniProtKB-KW"/>
</dbReference>
<evidence type="ECO:0000256" key="7">
    <source>
        <dbReference type="ARBA" id="ARBA00022989"/>
    </source>
</evidence>
<dbReference type="InterPro" id="IPR017147">
    <property type="entry name" value="Tricalbin"/>
</dbReference>
<evidence type="ECO:0000313" key="16">
    <source>
        <dbReference type="Proteomes" id="UP000006174"/>
    </source>
</evidence>
<keyword evidence="16" id="KW-1185">Reference proteome</keyword>
<feature type="region of interest" description="Disordered" evidence="11">
    <location>
        <begin position="1381"/>
        <end position="1428"/>
    </location>
</feature>
<keyword evidence="2" id="KW-0813">Transport</keyword>
<dbReference type="GO" id="GO:0071944">
    <property type="term" value="C:cell periphery"/>
    <property type="evidence" value="ECO:0007669"/>
    <property type="project" value="UniProtKB-ARBA"/>
</dbReference>
<dbReference type="Proteomes" id="UP000006174">
    <property type="component" value="Unassembled WGS sequence"/>
</dbReference>
<dbReference type="PROSITE" id="PS50004">
    <property type="entry name" value="C2"/>
    <property type="match status" value="4"/>
</dbReference>
<dbReference type="Pfam" id="PF24920">
    <property type="entry name" value="C2_TCB1"/>
    <property type="match status" value="1"/>
</dbReference>
<evidence type="ECO:0000256" key="5">
    <source>
        <dbReference type="ARBA" id="ARBA00022737"/>
    </source>
</evidence>
<evidence type="ECO:0000256" key="9">
    <source>
        <dbReference type="ARBA" id="ARBA00023121"/>
    </source>
</evidence>
<feature type="domain" description="C2" evidence="13">
    <location>
        <begin position="593"/>
        <end position="708"/>
    </location>
</feature>
<dbReference type="InterPro" id="IPR037762">
    <property type="entry name" value="C2C_Tricalbin"/>
</dbReference>
<dbReference type="eggNOG" id="KOG1012">
    <property type="taxonomic scope" value="Eukaryota"/>
</dbReference>
<evidence type="ECO:0000256" key="2">
    <source>
        <dbReference type="ARBA" id="ARBA00022448"/>
    </source>
</evidence>
<dbReference type="InterPro" id="IPR037756">
    <property type="entry name" value="C2D_Tricalbin"/>
</dbReference>
<keyword evidence="10 12" id="KW-0472">Membrane</keyword>
<dbReference type="Gene3D" id="2.60.40.150">
    <property type="entry name" value="C2 domain"/>
    <property type="match status" value="4"/>
</dbReference>
<feature type="compositionally biased region" description="Polar residues" evidence="11">
    <location>
        <begin position="1403"/>
        <end position="1412"/>
    </location>
</feature>
<evidence type="ECO:0000259" key="13">
    <source>
        <dbReference type="PROSITE" id="PS50004"/>
    </source>
</evidence>
<evidence type="ECO:0000256" key="4">
    <source>
        <dbReference type="ARBA" id="ARBA00022692"/>
    </source>
</evidence>
<protein>
    <submittedName>
        <fullName evidence="15">Related to TCB3-protein localized to membranes, bud-enriched</fullName>
    </submittedName>
</protein>
<sequence>MASFLKHKDYAVTAASADGPTEAQINAAQAQDASEHAAVNARLRQNEAAGARVLEFDENATPQEKAAQAAKAMDKLKPKNAMATKPDDGHELASDLYGKKVDPTLNLKDVEKLNEKEKGVPGSLPVGQPTSNLPPGTQAGWLDVALAARGLTPQQAVSADDEAKADLISSFVSDAYLGQFYINAAIIMFAVLFTYFATMLGGGIPSLLIIGAFCSTYYNTSIRRTRQRARDDITRELSKKKMISEHESAEWINHFLSRFWLIYEPVLSATIIGIVDQILVQNCPSFLDSIRMTTFTLGTKAPRIDAVRTFPHTEEDIVMMDWKFNFTPNDVLDLTVKQASQKVNPKIVLTVRIGKGFVGAGLPILLEDINFVGNIRIRMKLMSAFPHVQLVDLSFMEPPKIDYVLKPIGGNTFGFDIGNIPGLSDFIQGQIHANLGPMMYHPNLFTINLEQMMSGAPLDTAIGVLQVNIWSARNLKGVKLGGGTPDPYVAISIDGREVLAKTAVKKGTANPQFKETKFVLLNNLNGMLTMALMDFNEHRPDSNLGQAAFDLKELMEDAEQENLSTPVILDAKERGEVQYSLSYYPVVKPEVGEDGQPKPLPETRSGIVRFTLHQAKELDKRSGFSGELCPKGRVRLNGQKVKDTLVIKRSTNPIFEMPTEFLVTDRKKAVITVEILDDRDLRSDPVVAHVSIHLEDLLLAKEKQQDWFPLKNSKGGRVRMSAEWKPVQMSGSMNGSSGYTPAIGAVKFWVKRATDVKNVEAMTGGKSDPYVQIRARGQTVDASTIVNNNLNPEWNEILYAPVHSLREKISLEVMDYQNTSKDRSLGAVEIDVAQLATEATGTDPRIRYAGTGKQVHKDKIHLGRGVYKGQIEFDCEFLPAVNIKGAEFDERENEVAAKRGAIIEEEEEEEEKPAANASLESTAANGAKQTNGTFDSNGANGALAKGHMKNAGSIASIGSVKTAVSGRPSTATDKADEGVVMTKEQLLNEQSGIIVFNILQGSLPQHKKHARLEVLFDDGYWPAYLTEKARSSNHTWDEVGESVVKELDWSKFLLKLRTGDGDDDVFAEFAGNTKDVLEKALNSQYEFRLLNSAGAQVASVVIECKYIPINLHLEPVESVNNQGFLRVDLVHARNLRAADRGNKSDPYFTLVLNGERMAKSKVVKKTLNPDFNENLGEFKVPSRVAAEAIFEAYDWEQVGTPDKLGQTQVDLSVLEPFEPFEKTYPLTGKGATENSEVTLRFVFKPDFVTNRERKGTSISRTFTHGVAGVGRAGAGGVLAVGTGVSKAGLGVGKAGFGVGKGVVGIAGKGVGGAVGIAGKGVGGAAKGVGHIVRPGGRKVSAAEAGLGDELIIDPATGEVVAPYAAEGLPIASSGSGLPASLGIPVPPIPEDSAADASMDNDTRSMAESQGTPSKRKSRLHNPFKRHNN</sequence>
<dbReference type="InterPro" id="IPR037761">
    <property type="entry name" value="C2A_Tricalbin"/>
</dbReference>
<keyword evidence="5" id="KW-0677">Repeat</keyword>
<dbReference type="OMA" id="HETIKIN"/>
<evidence type="ECO:0000256" key="10">
    <source>
        <dbReference type="ARBA" id="ARBA00023136"/>
    </source>
</evidence>
<dbReference type="OrthoDB" id="1029639at2759"/>
<feature type="compositionally biased region" description="Basic residues" evidence="11">
    <location>
        <begin position="1413"/>
        <end position="1428"/>
    </location>
</feature>
<feature type="region of interest" description="Disordered" evidence="11">
    <location>
        <begin position="901"/>
        <end position="933"/>
    </location>
</feature>
<keyword evidence="7 12" id="KW-1133">Transmembrane helix</keyword>
<dbReference type="InterPro" id="IPR052455">
    <property type="entry name" value="Tricalbin_domain"/>
</dbReference>
<dbReference type="PANTHER" id="PTHR46980:SF2">
    <property type="entry name" value="TRICALBIN-1-RELATED"/>
    <property type="match status" value="1"/>
</dbReference>
<comment type="caution">
    <text evidence="15">The sequence shown here is derived from an EMBL/GenBank/DDBJ whole genome shotgun (WGS) entry which is preliminary data.</text>
</comment>
<dbReference type="CDD" id="cd04044">
    <property type="entry name" value="C2A_Tricalbin-like"/>
    <property type="match status" value="1"/>
</dbReference>
<dbReference type="CDD" id="cd04040">
    <property type="entry name" value="C2D_Tricalbin-like"/>
    <property type="match status" value="1"/>
</dbReference>
<dbReference type="GO" id="GO:0061817">
    <property type="term" value="P:endoplasmic reticulum-plasma membrane tethering"/>
    <property type="evidence" value="ECO:0007669"/>
    <property type="project" value="InterPro"/>
</dbReference>
<feature type="domain" description="C2" evidence="13">
    <location>
        <begin position="725"/>
        <end position="845"/>
    </location>
</feature>
<feature type="domain" description="SMP-LTD" evidence="14">
    <location>
        <begin position="245"/>
        <end position="450"/>
    </location>
</feature>
<proteinExistence type="predicted"/>
<dbReference type="HOGENOM" id="CLU_001661_1_0_1"/>
<dbReference type="PROSITE" id="PS51847">
    <property type="entry name" value="SMP"/>
    <property type="match status" value="1"/>
</dbReference>
<evidence type="ECO:0000256" key="1">
    <source>
        <dbReference type="ARBA" id="ARBA00004586"/>
    </source>
</evidence>
<keyword evidence="3" id="KW-0597">Phosphoprotein</keyword>
<dbReference type="InterPro" id="IPR056910">
    <property type="entry name" value="TCB1-3_C2"/>
</dbReference>
<keyword evidence="9" id="KW-0446">Lipid-binding</keyword>
<evidence type="ECO:0000256" key="12">
    <source>
        <dbReference type="SAM" id="Phobius"/>
    </source>
</evidence>
<evidence type="ECO:0000256" key="8">
    <source>
        <dbReference type="ARBA" id="ARBA00023055"/>
    </source>
</evidence>
<evidence type="ECO:0000259" key="14">
    <source>
        <dbReference type="PROSITE" id="PS51847"/>
    </source>
</evidence>
<comment type="subcellular location">
    <subcellularLocation>
        <location evidence="1">Endoplasmic reticulum membrane</location>
    </subcellularLocation>
</comment>
<dbReference type="Pfam" id="PF00168">
    <property type="entry name" value="C2"/>
    <property type="match status" value="4"/>
</dbReference>
<dbReference type="PANTHER" id="PTHR46980">
    <property type="entry name" value="TRICALBIN-1-RELATED"/>
    <property type="match status" value="1"/>
</dbReference>
<evidence type="ECO:0000256" key="6">
    <source>
        <dbReference type="ARBA" id="ARBA00022824"/>
    </source>
</evidence>
<evidence type="ECO:0000256" key="3">
    <source>
        <dbReference type="ARBA" id="ARBA00022553"/>
    </source>
</evidence>
<gene>
    <name evidence="15" type="ORF">UHOR_07694</name>
</gene>
<keyword evidence="6" id="KW-0256">Endoplasmic reticulum</keyword>
<dbReference type="STRING" id="1128400.I2FQT9"/>
<dbReference type="CDD" id="cd21678">
    <property type="entry name" value="SMP_TCB"/>
    <property type="match status" value="1"/>
</dbReference>
<dbReference type="PIRSF" id="PIRSF037232">
    <property type="entry name" value="Tricalbin"/>
    <property type="match status" value="1"/>
</dbReference>
<dbReference type="EMBL" id="CAGI01000143">
    <property type="protein sequence ID" value="CCF49282.1"/>
    <property type="molecule type" value="Genomic_DNA"/>
</dbReference>
<keyword evidence="8" id="KW-0445">Lipid transport</keyword>
<organism evidence="15 16">
    <name type="scientific">Ustilago hordei</name>
    <name type="common">Barley covered smut fungus</name>
    <dbReference type="NCBI Taxonomy" id="120017"/>
    <lineage>
        <taxon>Eukaryota</taxon>
        <taxon>Fungi</taxon>
        <taxon>Dikarya</taxon>
        <taxon>Basidiomycota</taxon>
        <taxon>Ustilaginomycotina</taxon>
        <taxon>Ustilaginomycetes</taxon>
        <taxon>Ustilaginales</taxon>
        <taxon>Ustilaginaceae</taxon>
        <taxon>Ustilago</taxon>
    </lineage>
</organism>
<dbReference type="CDD" id="cd04052">
    <property type="entry name" value="C2B_Tricalbin-like"/>
    <property type="match status" value="1"/>
</dbReference>
<evidence type="ECO:0000256" key="11">
    <source>
        <dbReference type="SAM" id="MobiDB-lite"/>
    </source>
</evidence>
<dbReference type="InterPro" id="IPR031468">
    <property type="entry name" value="SMP_LBD"/>
</dbReference>
<evidence type="ECO:0000313" key="15">
    <source>
        <dbReference type="EMBL" id="CCF49282.1"/>
    </source>
</evidence>
<dbReference type="Pfam" id="PF25669">
    <property type="entry name" value="SMP_MUG190-like"/>
    <property type="match status" value="2"/>
</dbReference>
<reference evidence="15 16" key="1">
    <citation type="journal article" date="2012" name="Plant Cell">
        <title>Genome comparison of barley and maize smut fungi reveals targeted loss of RNA silencing components and species-specific presence of transposable elements.</title>
        <authorList>
            <person name="Laurie J.D."/>
            <person name="Ali S."/>
            <person name="Linning R."/>
            <person name="Mannhaupt G."/>
            <person name="Wong P."/>
            <person name="Gueldener U."/>
            <person name="Muensterkoetter M."/>
            <person name="Moore R."/>
            <person name="Kahmann R."/>
            <person name="Bakkeren G."/>
            <person name="Schirawski J."/>
        </authorList>
    </citation>
    <scope>NUCLEOTIDE SEQUENCE [LARGE SCALE GENOMIC DNA]</scope>
    <source>
        <strain evidence="16">Uh4875-4</strain>
    </source>
</reference>
<dbReference type="SMART" id="SM00239">
    <property type="entry name" value="C2"/>
    <property type="match status" value="4"/>
</dbReference>